<feature type="region of interest" description="Disordered" evidence="1">
    <location>
        <begin position="485"/>
        <end position="504"/>
    </location>
</feature>
<protein>
    <recommendedName>
        <fullName evidence="2">Prion-inhibition and propagation HeLo domain-containing protein</fullName>
    </recommendedName>
</protein>
<accession>A0AAD4ERB6</accession>
<feature type="domain" description="Prion-inhibition and propagation HeLo" evidence="2">
    <location>
        <begin position="5"/>
        <end position="210"/>
    </location>
</feature>
<dbReference type="EMBL" id="JAHCVI010000006">
    <property type="protein sequence ID" value="KAG7283958.1"/>
    <property type="molecule type" value="Genomic_DNA"/>
</dbReference>
<dbReference type="AlphaFoldDB" id="A0AAD4ERB6"/>
<dbReference type="Pfam" id="PF14479">
    <property type="entry name" value="HeLo"/>
    <property type="match status" value="1"/>
</dbReference>
<evidence type="ECO:0000256" key="1">
    <source>
        <dbReference type="SAM" id="MobiDB-lite"/>
    </source>
</evidence>
<dbReference type="Proteomes" id="UP001197093">
    <property type="component" value="Unassembled WGS sequence"/>
</dbReference>
<evidence type="ECO:0000313" key="4">
    <source>
        <dbReference type="Proteomes" id="UP001197093"/>
    </source>
</evidence>
<comment type="caution">
    <text evidence="3">The sequence shown here is derived from an EMBL/GenBank/DDBJ whole genome shotgun (WGS) entry which is preliminary data.</text>
</comment>
<dbReference type="PANTHER" id="PTHR37542">
    <property type="entry name" value="HELO DOMAIN-CONTAINING PROTEIN-RELATED"/>
    <property type="match status" value="1"/>
</dbReference>
<dbReference type="InterPro" id="IPR029498">
    <property type="entry name" value="HeLo_dom"/>
</dbReference>
<name>A0AAD4ERB6_9PEZI</name>
<evidence type="ECO:0000259" key="2">
    <source>
        <dbReference type="Pfam" id="PF14479"/>
    </source>
</evidence>
<dbReference type="InterPro" id="IPR038305">
    <property type="entry name" value="HeLo_sf"/>
</dbReference>
<organism evidence="3 4">
    <name type="scientific">Staphylotrichum longicolle</name>
    <dbReference type="NCBI Taxonomy" id="669026"/>
    <lineage>
        <taxon>Eukaryota</taxon>
        <taxon>Fungi</taxon>
        <taxon>Dikarya</taxon>
        <taxon>Ascomycota</taxon>
        <taxon>Pezizomycotina</taxon>
        <taxon>Sordariomycetes</taxon>
        <taxon>Sordariomycetidae</taxon>
        <taxon>Sordariales</taxon>
        <taxon>Chaetomiaceae</taxon>
        <taxon>Staphylotrichum</taxon>
    </lineage>
</organism>
<keyword evidence="4" id="KW-1185">Reference proteome</keyword>
<proteinExistence type="predicted"/>
<gene>
    <name evidence="3" type="ORF">NEMBOFW57_010316</name>
</gene>
<dbReference type="Gene3D" id="1.20.120.1020">
    <property type="entry name" value="Prion-inhibition and propagation, HeLo domain"/>
    <property type="match status" value="1"/>
</dbReference>
<reference evidence="3" key="1">
    <citation type="submission" date="2023-02" db="EMBL/GenBank/DDBJ databases">
        <authorList>
            <person name="Palmer J.M."/>
        </authorList>
    </citation>
    <scope>NUCLEOTIDE SEQUENCE</scope>
    <source>
        <strain evidence="3">FW57</strain>
    </source>
</reference>
<sequence>MEAAGLAFGVAGVTGIVTSCITIWEYISTARCAPDDLKFFLGQIYLETFSFFSWCQLTGLWDKVVEAQSDPGTAASAASQIQPRPRREDLALSSEGINDVFDKAVESNMKSVQQYLELAKTLLQEYGAIEPRKRNRLRKRNVLQEFTEASQALETATAKEHRVKAWDKTKWAVSGQHSSEEILGKLRASNQGLFRLLELVDHPRAQELWRLLQMGASVPILSRAVIESPALQASSRPLTTQESTIVGISQLSERERQIARPGAGWAVVQSNTAPYLKEGDFTIPEDDHDGPTPERQNASFRGKAVVIEWRYYSSRLSPDARELLRSRIGHLVLQLKQSSSTPGFLIPPCLGFFHSEPRCRYGIVFQTKTGGGRAPRTLYDCLMDDHCDKSQEGRDLGARLRLARQLVANMFRFFTVGWIHKNVRSSSFVFLGPEPADRLELADVYFLGFGRARSDTPSTQTELHPSALKEIQSSREWRLYCHPDRDPWRTENPENPDPSRPTMSQMHHDAFGLGIILLEIALWAPVTKICSSKQSVEMFHSHVLKDRLDTIRFNMGGGYAEVIRRLLKGDFGILPNQGESWEDDRILFLDAFEKTIVVPMETLFH</sequence>
<dbReference type="PANTHER" id="PTHR37542:SF3">
    <property type="entry name" value="PRION-INHIBITION AND PROPAGATION HELO DOMAIN-CONTAINING PROTEIN"/>
    <property type="match status" value="1"/>
</dbReference>
<evidence type="ECO:0000313" key="3">
    <source>
        <dbReference type="EMBL" id="KAG7283958.1"/>
    </source>
</evidence>